<reference evidence="7" key="1">
    <citation type="submission" date="2020-05" db="EMBL/GenBank/DDBJ databases">
        <authorList>
            <person name="Chiriac C."/>
            <person name="Salcher M."/>
            <person name="Ghai R."/>
            <person name="Kavagutti S V."/>
        </authorList>
    </citation>
    <scope>NUCLEOTIDE SEQUENCE</scope>
</reference>
<feature type="transmembrane region" description="Helical" evidence="5">
    <location>
        <begin position="124"/>
        <end position="142"/>
    </location>
</feature>
<feature type="transmembrane region" description="Helical" evidence="5">
    <location>
        <begin position="7"/>
        <end position="27"/>
    </location>
</feature>
<feature type="transmembrane region" description="Helical" evidence="5">
    <location>
        <begin position="148"/>
        <end position="169"/>
    </location>
</feature>
<dbReference type="AlphaFoldDB" id="A0A6J6I0Q4"/>
<dbReference type="SUPFAM" id="SSF103481">
    <property type="entry name" value="Multidrug resistance efflux transporter EmrE"/>
    <property type="match status" value="2"/>
</dbReference>
<evidence type="ECO:0000256" key="5">
    <source>
        <dbReference type="SAM" id="Phobius"/>
    </source>
</evidence>
<feature type="transmembrane region" description="Helical" evidence="5">
    <location>
        <begin position="212"/>
        <end position="233"/>
    </location>
</feature>
<evidence type="ECO:0000256" key="1">
    <source>
        <dbReference type="ARBA" id="ARBA00004141"/>
    </source>
</evidence>
<gene>
    <name evidence="7" type="ORF">UFOPK1946_00163</name>
</gene>
<protein>
    <submittedName>
        <fullName evidence="7">Unannotated protein</fullName>
    </submittedName>
</protein>
<dbReference type="Pfam" id="PF00892">
    <property type="entry name" value="EamA"/>
    <property type="match status" value="2"/>
</dbReference>
<feature type="domain" description="EamA" evidence="6">
    <location>
        <begin position="13"/>
        <end position="138"/>
    </location>
</feature>
<proteinExistence type="predicted"/>
<comment type="subcellular location">
    <subcellularLocation>
        <location evidence="1">Membrane</location>
        <topology evidence="1">Multi-pass membrane protein</topology>
    </subcellularLocation>
</comment>
<evidence type="ECO:0000313" key="7">
    <source>
        <dbReference type="EMBL" id="CAB4617365.1"/>
    </source>
</evidence>
<evidence type="ECO:0000256" key="3">
    <source>
        <dbReference type="ARBA" id="ARBA00022989"/>
    </source>
</evidence>
<feature type="transmembrane region" description="Helical" evidence="5">
    <location>
        <begin position="65"/>
        <end position="87"/>
    </location>
</feature>
<evidence type="ECO:0000256" key="4">
    <source>
        <dbReference type="ARBA" id="ARBA00023136"/>
    </source>
</evidence>
<accession>A0A6J6I0Q4</accession>
<organism evidence="7">
    <name type="scientific">freshwater metagenome</name>
    <dbReference type="NCBI Taxonomy" id="449393"/>
    <lineage>
        <taxon>unclassified sequences</taxon>
        <taxon>metagenomes</taxon>
        <taxon>ecological metagenomes</taxon>
    </lineage>
</organism>
<feature type="domain" description="EamA" evidence="6">
    <location>
        <begin position="153"/>
        <end position="284"/>
    </location>
</feature>
<keyword evidence="4 5" id="KW-0472">Membrane</keyword>
<dbReference type="PANTHER" id="PTHR32322">
    <property type="entry name" value="INNER MEMBRANE TRANSPORTER"/>
    <property type="match status" value="1"/>
</dbReference>
<dbReference type="PANTHER" id="PTHR32322:SF2">
    <property type="entry name" value="EAMA DOMAIN-CONTAINING PROTEIN"/>
    <property type="match status" value="1"/>
</dbReference>
<dbReference type="InterPro" id="IPR000620">
    <property type="entry name" value="EamA_dom"/>
</dbReference>
<feature type="transmembrane region" description="Helical" evidence="5">
    <location>
        <begin position="33"/>
        <end position="53"/>
    </location>
</feature>
<dbReference type="InterPro" id="IPR037185">
    <property type="entry name" value="EmrE-like"/>
</dbReference>
<feature type="transmembrane region" description="Helical" evidence="5">
    <location>
        <begin position="176"/>
        <end position="200"/>
    </location>
</feature>
<keyword evidence="2 5" id="KW-0812">Transmembrane</keyword>
<feature type="transmembrane region" description="Helical" evidence="5">
    <location>
        <begin position="93"/>
        <end position="115"/>
    </location>
</feature>
<dbReference type="InterPro" id="IPR050638">
    <property type="entry name" value="AA-Vitamin_Transporters"/>
</dbReference>
<name>A0A6J6I0Q4_9ZZZZ</name>
<dbReference type="EMBL" id="CAEZVG010000003">
    <property type="protein sequence ID" value="CAB4617365.1"/>
    <property type="molecule type" value="Genomic_DNA"/>
</dbReference>
<evidence type="ECO:0000259" key="6">
    <source>
        <dbReference type="Pfam" id="PF00892"/>
    </source>
</evidence>
<keyword evidence="3 5" id="KW-1133">Transmembrane helix</keyword>
<sequence length="287" mass="30614">MNRIERWTPWVFVLIWSSGFVVAKYAFEYSDVLFFLGVRLIIAGCILLLITVAMGQSLRLTRSQVLISLALGLTLQGLYLGGVWEAIANGSPAGIASVVTSTQPIIVSILAFMILKERLLRNQIVGLILGFAGVVLVLSPALSATGDMTLIALALLILGLSGSTSATLIQKKFGDSLPLLAGTTYQFLFAGVILTCISFLSGRTNLDWNIQSTLAMVWAVLVTSIVAVIALLWMLQRGSAAKVSSLLYLVPPAASLQAWALFGEKLNTQSIIGIAMTALGVALVQRS</sequence>
<dbReference type="GO" id="GO:0016020">
    <property type="term" value="C:membrane"/>
    <property type="evidence" value="ECO:0007669"/>
    <property type="project" value="UniProtKB-SubCell"/>
</dbReference>
<evidence type="ECO:0000256" key="2">
    <source>
        <dbReference type="ARBA" id="ARBA00022692"/>
    </source>
</evidence>